<dbReference type="EMBL" id="FOGU01000016">
    <property type="protein sequence ID" value="SES40005.1"/>
    <property type="molecule type" value="Genomic_DNA"/>
</dbReference>
<feature type="compositionally biased region" description="Basic and acidic residues" evidence="1">
    <location>
        <begin position="277"/>
        <end position="290"/>
    </location>
</feature>
<evidence type="ECO:0000259" key="3">
    <source>
        <dbReference type="Pfam" id="PF11800"/>
    </source>
</evidence>
<dbReference type="AlphaFoldDB" id="A0A1H9X1L8"/>
<name>A0A1H9X1L8_9RHOB</name>
<evidence type="ECO:0000256" key="1">
    <source>
        <dbReference type="SAM" id="MobiDB-lite"/>
    </source>
</evidence>
<feature type="domain" description="Plasmid replication protein C N-terminal" evidence="2">
    <location>
        <begin position="22"/>
        <end position="164"/>
    </location>
</feature>
<dbReference type="STRING" id="641238.SAMN04490244_11657"/>
<proteinExistence type="predicted"/>
<feature type="region of interest" description="Disordered" evidence="1">
    <location>
        <begin position="221"/>
        <end position="290"/>
    </location>
</feature>
<dbReference type="InterPro" id="IPR021760">
    <property type="entry name" value="RepC_C"/>
</dbReference>
<dbReference type="InterPro" id="IPR005090">
    <property type="entry name" value="RepC_N"/>
</dbReference>
<accession>A0A1H9X1L8</accession>
<evidence type="ECO:0000259" key="2">
    <source>
        <dbReference type="Pfam" id="PF03428"/>
    </source>
</evidence>
<feature type="compositionally biased region" description="Polar residues" evidence="1">
    <location>
        <begin position="236"/>
        <end position="247"/>
    </location>
</feature>
<organism evidence="4 5">
    <name type="scientific">Tranquillimonas rosea</name>
    <dbReference type="NCBI Taxonomy" id="641238"/>
    <lineage>
        <taxon>Bacteria</taxon>
        <taxon>Pseudomonadati</taxon>
        <taxon>Pseudomonadota</taxon>
        <taxon>Alphaproteobacteria</taxon>
        <taxon>Rhodobacterales</taxon>
        <taxon>Roseobacteraceae</taxon>
        <taxon>Tranquillimonas</taxon>
    </lineage>
</organism>
<evidence type="ECO:0000313" key="5">
    <source>
        <dbReference type="Proteomes" id="UP000198885"/>
    </source>
</evidence>
<sequence>MQAAHLYSVAPSEPRQPILPTGMERDGFVALVDAIAPLLGVGNAALSTFRTMIAMTKPSAFKGGSQEPCCYASQCEIAHKRMVNPSRIRAHERELEAAGLIERRTMANGARSGFAGCGVYFTRAIARIHDFLAMRDQLEVDRRTHTTLRGLRSVHKRHIKAALSDLIDALGVTAEVQAIIEAYQGWPDADALHRLSLADLEAHVKEADKLCTSAYDLLSNVPESSGRPAENERSYIQDTSQDPNPVTCNAHAIIRSAGKPAHSDSVDAPPAGGASCNEREDRRGATERNTEYLAKLTPQQLYRLCSEEMQLYIDGRVGAGYPFDLRAFEIAAEMRVPELGISPSAWAKARSELQGGAATLAVLIIDAKTSGPRPHVKSPGGYLRGMIAKHREGSLNLVGGLIGLSQRHMEQADA</sequence>
<dbReference type="Pfam" id="PF11800">
    <property type="entry name" value="RP-C_C"/>
    <property type="match status" value="1"/>
</dbReference>
<keyword evidence="5" id="KW-1185">Reference proteome</keyword>
<gene>
    <name evidence="4" type="ORF">SAMN04490244_11657</name>
</gene>
<evidence type="ECO:0000313" key="4">
    <source>
        <dbReference type="EMBL" id="SES40005.1"/>
    </source>
</evidence>
<feature type="domain" description="Plasmid replication protein C C-terminal" evidence="3">
    <location>
        <begin position="323"/>
        <end position="404"/>
    </location>
</feature>
<dbReference type="OrthoDB" id="7488837at2"/>
<reference evidence="4 5" key="1">
    <citation type="submission" date="2016-10" db="EMBL/GenBank/DDBJ databases">
        <authorList>
            <person name="de Groot N.N."/>
        </authorList>
    </citation>
    <scope>NUCLEOTIDE SEQUENCE [LARGE SCALE GENOMIC DNA]</scope>
    <source>
        <strain evidence="4 5">DSM 23042</strain>
    </source>
</reference>
<dbReference type="Pfam" id="PF03428">
    <property type="entry name" value="RP-C"/>
    <property type="match status" value="1"/>
</dbReference>
<dbReference type="Proteomes" id="UP000198885">
    <property type="component" value="Unassembled WGS sequence"/>
</dbReference>
<protein>
    <submittedName>
        <fullName evidence="4">Replication protein C N-terminal domain-containing protein</fullName>
    </submittedName>
</protein>